<dbReference type="Proteomes" id="UP000182573">
    <property type="component" value="Unassembled WGS sequence"/>
</dbReference>
<dbReference type="AlphaFoldDB" id="A0A1H2WPF9"/>
<sequence length="91" mass="10338">MASDDVFTETDDPAESWVDVRMTDPDEGEWDVDVVIAEKQVEYVDLRIRPELLEGFFECLFDDLADERARSLLATTVERQGIDPADLADSQ</sequence>
<proteinExistence type="predicted"/>
<dbReference type="EMBL" id="FNOF01000007">
    <property type="protein sequence ID" value="SDW82346.1"/>
    <property type="molecule type" value="Genomic_DNA"/>
</dbReference>
<dbReference type="STRING" id="28442.SAMN05443574_107101"/>
<evidence type="ECO:0000313" key="2">
    <source>
        <dbReference type="Proteomes" id="UP000182573"/>
    </source>
</evidence>
<protein>
    <submittedName>
        <fullName evidence="1">Uncharacterized protein</fullName>
    </submittedName>
</protein>
<organism evidence="1 2">
    <name type="scientific">Haloarcula vallismortis</name>
    <name type="common">Halobacterium vallismortis</name>
    <dbReference type="NCBI Taxonomy" id="28442"/>
    <lineage>
        <taxon>Archaea</taxon>
        <taxon>Methanobacteriati</taxon>
        <taxon>Methanobacteriota</taxon>
        <taxon>Stenosarchaea group</taxon>
        <taxon>Halobacteria</taxon>
        <taxon>Halobacteriales</taxon>
        <taxon>Haloarculaceae</taxon>
        <taxon>Haloarcula</taxon>
    </lineage>
</organism>
<evidence type="ECO:0000313" key="1">
    <source>
        <dbReference type="EMBL" id="SDW82346.1"/>
    </source>
</evidence>
<dbReference type="RefSeq" id="WP_004515999.1">
    <property type="nucleotide sequence ID" value="NZ_FNOF01000007.1"/>
</dbReference>
<reference evidence="1 2" key="1">
    <citation type="submission" date="2016-10" db="EMBL/GenBank/DDBJ databases">
        <authorList>
            <person name="de Groot N.N."/>
        </authorList>
    </citation>
    <scope>NUCLEOTIDE SEQUENCE [LARGE SCALE GENOMIC DNA]</scope>
    <source>
        <strain evidence="1 2">DSM 3756</strain>
    </source>
</reference>
<name>A0A1H2WPF9_HALVA</name>
<accession>A0A1H2WPF9</accession>
<gene>
    <name evidence="1" type="ORF">SAMN05443574_107101</name>
</gene>